<dbReference type="GO" id="GO:0000281">
    <property type="term" value="P:mitotic cytokinesis"/>
    <property type="evidence" value="ECO:0007669"/>
    <property type="project" value="InterPro"/>
</dbReference>
<dbReference type="Gene3D" id="1.20.5.1180">
    <property type="entry name" value="Geminin coiled-coil domain"/>
    <property type="match status" value="1"/>
</dbReference>
<dbReference type="AlphaFoldDB" id="A0A7L2ES44"/>
<dbReference type="GO" id="GO:0032154">
    <property type="term" value="C:cleavage furrow"/>
    <property type="evidence" value="ECO:0007669"/>
    <property type="project" value="UniProtKB-SubCell"/>
</dbReference>
<evidence type="ECO:0000256" key="4">
    <source>
        <dbReference type="ARBA" id="ARBA00022490"/>
    </source>
</evidence>
<sequence>MNAKTAIDRIIGKGGLKSGSCRADSGLEKGKQEGAAPRKPMEEAAAGKGRMTDPERSELLQKILSLEKEKEKYKHLLGEKDREIQNLKDKLRSKTKNTEVSLLQNQLEEKTKEAERKEQLLCSLSEEMNWLKCNLSAVMAKCSDLEDKTSSTSQVSQEAATNSTEAERQLKDALEKNQQWLLYDQQREAYVRGLLGRIFELEQKAEIVSQQESKSNSEGRLQEEKQEYCDQLLLTAKSDPETERHTITQLRSELNELKKTYEETQREMMSLNALLQSQRVAEMKTQENENKMKEKAQRLKQENETIKEQLREEKEKSEDLLYQVQLLRKSLLRQEAEHTRITLLEQQIQICTTDLENGKLDRQNLKQELNHVLKELRKAKEKITLLEPLKLRESRHMESQEDLQAVFDKKLTTYDRSAPLKHSSCLDESFLECPRCKVPYPTSQHRELLAHIDFCTA</sequence>
<evidence type="ECO:0000256" key="10">
    <source>
        <dbReference type="SAM" id="MobiDB-lite"/>
    </source>
</evidence>
<gene>
    <name evidence="12" type="primary">Cep55</name>
    <name evidence="12" type="ORF">ANTMIN_R07775</name>
</gene>
<protein>
    <recommendedName>
        <fullName evidence="8">Centrosomal protein of 55 kDa</fullName>
    </recommendedName>
</protein>
<feature type="compositionally biased region" description="Polar residues" evidence="10">
    <location>
        <begin position="150"/>
        <end position="164"/>
    </location>
</feature>
<dbReference type="FunFam" id="1.20.5.1180:FF:000002">
    <property type="entry name" value="Centrosomal protein of 55 kDa"/>
    <property type="match status" value="1"/>
</dbReference>
<reference evidence="12 13" key="1">
    <citation type="submission" date="2019-09" db="EMBL/GenBank/DDBJ databases">
        <title>Bird 10,000 Genomes (B10K) Project - Family phase.</title>
        <authorList>
            <person name="Zhang G."/>
        </authorList>
    </citation>
    <scope>NUCLEOTIDE SEQUENCE [LARGE SCALE GENOMIC DNA]</scope>
    <source>
        <strain evidence="12">B10K-DU-011-42</strain>
        <tissue evidence="12">Muscle</tissue>
    </source>
</reference>
<comment type="function">
    <text evidence="7">Plays a role in mitotic exit and cytokinesis. Recruits PDCD6IP and TSG101 to midbody during cytokinesis. Required for successful completion of cytokinesis. Not required for microtubule nucleation. Plays a role in the development of the brain and kidney.</text>
</comment>
<feature type="coiled-coil region" evidence="9">
    <location>
        <begin position="247"/>
        <end position="323"/>
    </location>
</feature>
<feature type="region of interest" description="Disordered" evidence="10">
    <location>
        <begin position="13"/>
        <end position="56"/>
    </location>
</feature>
<evidence type="ECO:0000256" key="2">
    <source>
        <dbReference type="ARBA" id="ARBA00004476"/>
    </source>
</evidence>
<proteinExistence type="predicted"/>
<feature type="non-terminal residue" evidence="12">
    <location>
        <position position="1"/>
    </location>
</feature>
<evidence type="ECO:0000256" key="9">
    <source>
        <dbReference type="SAM" id="Coils"/>
    </source>
</evidence>
<accession>A0A7L2ES44</accession>
<comment type="subcellular location">
    <subcellularLocation>
        <location evidence="3">Cleavage furrow</location>
    </subcellularLocation>
    <subcellularLocation>
        <location evidence="1">Cytoplasm</location>
        <location evidence="1">Cytoskeleton</location>
        <location evidence="1">Microtubule organizing center</location>
        <location evidence="1">Centrosome</location>
        <location evidence="1">Centriole</location>
    </subcellularLocation>
    <subcellularLocation>
        <location evidence="2">Midbody</location>
        <location evidence="2">Midbody ring</location>
    </subcellularLocation>
</comment>
<feature type="region of interest" description="Disordered" evidence="10">
    <location>
        <begin position="146"/>
        <end position="168"/>
    </location>
</feature>
<keyword evidence="13" id="KW-1185">Reference proteome</keyword>
<evidence type="ECO:0000256" key="1">
    <source>
        <dbReference type="ARBA" id="ARBA00004114"/>
    </source>
</evidence>
<dbReference type="Pfam" id="PF12180">
    <property type="entry name" value="EABR"/>
    <property type="match status" value="1"/>
</dbReference>
<evidence type="ECO:0000313" key="13">
    <source>
        <dbReference type="Proteomes" id="UP000554720"/>
    </source>
</evidence>
<feature type="non-terminal residue" evidence="12">
    <location>
        <position position="457"/>
    </location>
</feature>
<dbReference type="GO" id="GO:0045184">
    <property type="term" value="P:establishment of protein localization"/>
    <property type="evidence" value="ECO:0007669"/>
    <property type="project" value="TreeGrafter"/>
</dbReference>
<comment type="caution">
    <text evidence="12">The sequence shown here is derived from an EMBL/GenBank/DDBJ whole genome shotgun (WGS) entry which is preliminary data.</text>
</comment>
<feature type="domain" description="TSG101 and ALIX binding" evidence="11">
    <location>
        <begin position="168"/>
        <end position="200"/>
    </location>
</feature>
<dbReference type="OrthoDB" id="8441172at2759"/>
<feature type="coiled-coil region" evidence="9">
    <location>
        <begin position="56"/>
        <end position="120"/>
    </location>
</feature>
<keyword evidence="6" id="KW-0206">Cytoskeleton</keyword>
<dbReference type="PANTHER" id="PTHR31838">
    <property type="entry name" value="CENTROSOMAL PROTEIN OF 55 KDA"/>
    <property type="match status" value="1"/>
</dbReference>
<keyword evidence="5 9" id="KW-0175">Coiled coil</keyword>
<dbReference type="Proteomes" id="UP000554720">
    <property type="component" value="Unassembled WGS sequence"/>
</dbReference>
<evidence type="ECO:0000259" key="11">
    <source>
        <dbReference type="Pfam" id="PF12180"/>
    </source>
</evidence>
<evidence type="ECO:0000256" key="7">
    <source>
        <dbReference type="ARBA" id="ARBA00055531"/>
    </source>
</evidence>
<dbReference type="InterPro" id="IPR022008">
    <property type="entry name" value="EABR"/>
</dbReference>
<organism evidence="12 13">
    <name type="scientific">Anthoscopus minutus</name>
    <name type="common">Southern penduline-tit</name>
    <dbReference type="NCBI Taxonomy" id="156561"/>
    <lineage>
        <taxon>Eukaryota</taxon>
        <taxon>Metazoa</taxon>
        <taxon>Chordata</taxon>
        <taxon>Craniata</taxon>
        <taxon>Vertebrata</taxon>
        <taxon>Euteleostomi</taxon>
        <taxon>Archelosauria</taxon>
        <taxon>Archosauria</taxon>
        <taxon>Dinosauria</taxon>
        <taxon>Saurischia</taxon>
        <taxon>Theropoda</taxon>
        <taxon>Coelurosauria</taxon>
        <taxon>Aves</taxon>
        <taxon>Neognathae</taxon>
        <taxon>Neoaves</taxon>
        <taxon>Telluraves</taxon>
        <taxon>Australaves</taxon>
        <taxon>Passeriformes</taxon>
        <taxon>Paridae</taxon>
        <taxon>Anthoscopus</taxon>
    </lineage>
</organism>
<dbReference type="GO" id="GO:0051896">
    <property type="term" value="P:regulation of phosphatidylinositol 3-kinase/protein kinase B signal transduction"/>
    <property type="evidence" value="ECO:0007669"/>
    <property type="project" value="InterPro"/>
</dbReference>
<dbReference type="EMBL" id="VWYI01050080">
    <property type="protein sequence ID" value="NXQ64835.1"/>
    <property type="molecule type" value="Genomic_DNA"/>
</dbReference>
<dbReference type="PANTHER" id="PTHR31838:SF1">
    <property type="entry name" value="CENTROSOMAL PROTEIN OF 55 KDA"/>
    <property type="match status" value="1"/>
</dbReference>
<dbReference type="GO" id="GO:0090543">
    <property type="term" value="C:Flemming body"/>
    <property type="evidence" value="ECO:0007669"/>
    <property type="project" value="UniProtKB-SubCell"/>
</dbReference>
<evidence type="ECO:0000256" key="3">
    <source>
        <dbReference type="ARBA" id="ARBA00004626"/>
    </source>
</evidence>
<evidence type="ECO:0000256" key="5">
    <source>
        <dbReference type="ARBA" id="ARBA00023054"/>
    </source>
</evidence>
<evidence type="ECO:0000256" key="6">
    <source>
        <dbReference type="ARBA" id="ARBA00023212"/>
    </source>
</evidence>
<feature type="coiled-coil region" evidence="9">
    <location>
        <begin position="355"/>
        <end position="386"/>
    </location>
</feature>
<dbReference type="InterPro" id="IPR038926">
    <property type="entry name" value="CEP55"/>
</dbReference>
<keyword evidence="4" id="KW-0963">Cytoplasm</keyword>
<name>A0A7L2ES44_ANTMN</name>
<evidence type="ECO:0000313" key="12">
    <source>
        <dbReference type="EMBL" id="NXQ64835.1"/>
    </source>
</evidence>
<evidence type="ECO:0000256" key="8">
    <source>
        <dbReference type="ARBA" id="ARBA00069787"/>
    </source>
</evidence>
<dbReference type="GO" id="GO:0005814">
    <property type="term" value="C:centriole"/>
    <property type="evidence" value="ECO:0007669"/>
    <property type="project" value="UniProtKB-SubCell"/>
</dbReference>